<dbReference type="EMBL" id="CADEAL010000091">
    <property type="protein sequence ID" value="CAB1414155.1"/>
    <property type="molecule type" value="Genomic_DNA"/>
</dbReference>
<reference evidence="2" key="1">
    <citation type="submission" date="2020-03" db="EMBL/GenBank/DDBJ databases">
        <authorList>
            <person name="Weist P."/>
        </authorList>
    </citation>
    <scope>NUCLEOTIDE SEQUENCE</scope>
</reference>
<organism evidence="2 3">
    <name type="scientific">Pleuronectes platessa</name>
    <name type="common">European plaice</name>
    <dbReference type="NCBI Taxonomy" id="8262"/>
    <lineage>
        <taxon>Eukaryota</taxon>
        <taxon>Metazoa</taxon>
        <taxon>Chordata</taxon>
        <taxon>Craniata</taxon>
        <taxon>Vertebrata</taxon>
        <taxon>Euteleostomi</taxon>
        <taxon>Actinopterygii</taxon>
        <taxon>Neopterygii</taxon>
        <taxon>Teleostei</taxon>
        <taxon>Neoteleostei</taxon>
        <taxon>Acanthomorphata</taxon>
        <taxon>Carangaria</taxon>
        <taxon>Pleuronectiformes</taxon>
        <taxon>Pleuronectoidei</taxon>
        <taxon>Pleuronectidae</taxon>
        <taxon>Pleuronectes</taxon>
    </lineage>
</organism>
<evidence type="ECO:0000313" key="3">
    <source>
        <dbReference type="Proteomes" id="UP001153269"/>
    </source>
</evidence>
<feature type="region of interest" description="Disordered" evidence="1">
    <location>
        <begin position="79"/>
        <end position="115"/>
    </location>
</feature>
<name>A0A9N7TJH8_PLEPL</name>
<accession>A0A9N7TJH8</accession>
<keyword evidence="3" id="KW-1185">Reference proteome</keyword>
<evidence type="ECO:0000313" key="2">
    <source>
        <dbReference type="EMBL" id="CAB1414155.1"/>
    </source>
</evidence>
<proteinExistence type="predicted"/>
<protein>
    <submittedName>
        <fullName evidence="2">Uncharacterized protein</fullName>
    </submittedName>
</protein>
<sequence>MDGIKKGEERSKAVNLCRDCSGAGRISEVNQVPATTGHQGWSNGMEEVRHGLCFRHICYLRLSFNKALGVRGGEHIQKKLAEERKKERLTHRDGDREGSNGRMEGKKMSDKGEME</sequence>
<gene>
    <name evidence="2" type="ORF">PLEPLA_LOCUS1860</name>
</gene>
<evidence type="ECO:0000256" key="1">
    <source>
        <dbReference type="SAM" id="MobiDB-lite"/>
    </source>
</evidence>
<dbReference type="Proteomes" id="UP001153269">
    <property type="component" value="Unassembled WGS sequence"/>
</dbReference>
<comment type="caution">
    <text evidence="2">The sequence shown here is derived from an EMBL/GenBank/DDBJ whole genome shotgun (WGS) entry which is preliminary data.</text>
</comment>
<dbReference type="AlphaFoldDB" id="A0A9N7TJH8"/>